<reference evidence="1" key="1">
    <citation type="journal article" date="2014" name="Genome Announc.">
        <title>Draft genome sequences of the altered schaedler flora, a defined bacterial community from gnotobiotic mice.</title>
        <authorList>
            <person name="Wannemuehler M.J."/>
            <person name="Overstreet A.M."/>
            <person name="Ward D.V."/>
            <person name="Phillips G.J."/>
        </authorList>
    </citation>
    <scope>NUCLEOTIDE SEQUENCE</scope>
    <source>
        <strain evidence="1">ASF457</strain>
    </source>
</reference>
<gene>
    <name evidence="1" type="ORF">N508_000202</name>
</gene>
<protein>
    <submittedName>
        <fullName evidence="1">Uncharacterized protein</fullName>
    </submittedName>
</protein>
<organism evidence="1 2">
    <name type="scientific">Mucispirillum schaedleri ASF457</name>
    <dbReference type="NCBI Taxonomy" id="1379858"/>
    <lineage>
        <taxon>Bacteria</taxon>
        <taxon>Pseudomonadati</taxon>
        <taxon>Deferribacterota</taxon>
        <taxon>Deferribacteres</taxon>
        <taxon>Deferribacterales</taxon>
        <taxon>Mucispirillaceae</taxon>
        <taxon>Mucispirillum</taxon>
    </lineage>
</organism>
<proteinExistence type="predicted"/>
<name>V2QAD5_9BACT</name>
<dbReference type="Proteomes" id="UP000017429">
    <property type="component" value="Chromosome"/>
</dbReference>
<evidence type="ECO:0000313" key="1">
    <source>
        <dbReference type="EMBL" id="USF23147.1"/>
    </source>
</evidence>
<keyword evidence="2" id="KW-1185">Reference proteome</keyword>
<dbReference type="Gene3D" id="1.20.5.340">
    <property type="match status" value="1"/>
</dbReference>
<dbReference type="AlphaFoldDB" id="V2QAD5"/>
<dbReference type="EMBL" id="CP097562">
    <property type="protein sequence ID" value="USF23147.1"/>
    <property type="molecule type" value="Genomic_DNA"/>
</dbReference>
<accession>V2QAD5</accession>
<dbReference type="KEGG" id="msch:N508_000202"/>
<reference evidence="1" key="2">
    <citation type="submission" date="2022-05" db="EMBL/GenBank/DDBJ databases">
        <authorList>
            <person name="Proctor A.L."/>
            <person name="Phillips G.J."/>
            <person name="Wannemuehler M.J."/>
        </authorList>
    </citation>
    <scope>NUCLEOTIDE SEQUENCE</scope>
    <source>
        <strain evidence="1">ASF457</strain>
    </source>
</reference>
<reference evidence="1" key="3">
    <citation type="submission" date="2022-06" db="EMBL/GenBank/DDBJ databases">
        <title>Resources to Facilitate Use of the Altered Schaedler Flora (ASF) Mouse Model to Study Microbiome Function.</title>
        <authorList>
            <person name="Proctor A."/>
            <person name="Parvinroo S."/>
            <person name="Richie T."/>
            <person name="Jia X."/>
            <person name="Lee S.T.M."/>
            <person name="Karp P.D."/>
            <person name="Paley S."/>
            <person name="Kostic A.D."/>
            <person name="Pierre J.F."/>
            <person name="Wannemuehler M.J."/>
            <person name="Phillips G.J."/>
        </authorList>
    </citation>
    <scope>NUCLEOTIDE SEQUENCE</scope>
    <source>
        <strain evidence="1">ASF457</strain>
    </source>
</reference>
<dbReference type="RefSeq" id="WP_023276217.1">
    <property type="nucleotide sequence ID" value="NZ_CP097562.1"/>
</dbReference>
<evidence type="ECO:0000313" key="2">
    <source>
        <dbReference type="Proteomes" id="UP000017429"/>
    </source>
</evidence>
<sequence>MMIQDKLLILEEKLDKLLAEYNAVKQERDLLYEKNNSLLVHIGTIETENSLLKQNNEIVRKRIETMLAKLES</sequence>